<accession>A0A7X5F5J7</accession>
<evidence type="ECO:0000313" key="2">
    <source>
        <dbReference type="Proteomes" id="UP000586722"/>
    </source>
</evidence>
<dbReference type="GO" id="GO:0006508">
    <property type="term" value="P:proteolysis"/>
    <property type="evidence" value="ECO:0007669"/>
    <property type="project" value="UniProtKB-KW"/>
</dbReference>
<keyword evidence="1" id="KW-0645">Protease</keyword>
<reference evidence="1 2" key="1">
    <citation type="submission" date="2020-01" db="EMBL/GenBank/DDBJ databases">
        <authorList>
            <person name="Peng S.Y."/>
            <person name="Li J."/>
            <person name="Wang M."/>
            <person name="Wang L."/>
            <person name="Wang C.Q."/>
            <person name="Wang J.R."/>
        </authorList>
    </citation>
    <scope>NUCLEOTIDE SEQUENCE [LARGE SCALE GENOMIC DNA]</scope>
    <source>
        <strain evidence="1 2">XCT-53</strain>
    </source>
</reference>
<dbReference type="EMBL" id="JAABLQ010000001">
    <property type="protein sequence ID" value="NBN79210.1"/>
    <property type="molecule type" value="Genomic_DNA"/>
</dbReference>
<dbReference type="Gene3D" id="2.40.70.10">
    <property type="entry name" value="Acid Proteases"/>
    <property type="match status" value="1"/>
</dbReference>
<dbReference type="InterPro" id="IPR021109">
    <property type="entry name" value="Peptidase_aspartic_dom_sf"/>
</dbReference>
<dbReference type="GO" id="GO:0004190">
    <property type="term" value="F:aspartic-type endopeptidase activity"/>
    <property type="evidence" value="ECO:0007669"/>
    <property type="project" value="InterPro"/>
</dbReference>
<organism evidence="1 2">
    <name type="scientific">Pannonibacter tanglangensis</name>
    <dbReference type="NCBI Taxonomy" id="2750084"/>
    <lineage>
        <taxon>Bacteria</taxon>
        <taxon>Pseudomonadati</taxon>
        <taxon>Pseudomonadota</taxon>
        <taxon>Alphaproteobacteria</taxon>
        <taxon>Hyphomicrobiales</taxon>
        <taxon>Stappiaceae</taxon>
        <taxon>Pannonibacter</taxon>
    </lineage>
</organism>
<dbReference type="NCBIfam" id="TIGR02281">
    <property type="entry name" value="clan_AA_DTGA"/>
    <property type="match status" value="1"/>
</dbReference>
<protein>
    <submittedName>
        <fullName evidence="1">TIGR02281 family clan AA aspartic protease</fullName>
        <ecNumber evidence="1">3.4.23.-</ecNumber>
    </submittedName>
</protein>
<dbReference type="InterPro" id="IPR011969">
    <property type="entry name" value="Clan_AA_Asp_peptidase_C"/>
</dbReference>
<dbReference type="EC" id="3.4.23.-" evidence="1"/>
<keyword evidence="1" id="KW-0378">Hydrolase</keyword>
<dbReference type="SUPFAM" id="SSF50630">
    <property type="entry name" value="Acid proteases"/>
    <property type="match status" value="1"/>
</dbReference>
<evidence type="ECO:0000313" key="1">
    <source>
        <dbReference type="EMBL" id="NBN79210.1"/>
    </source>
</evidence>
<keyword evidence="2" id="KW-1185">Reference proteome</keyword>
<dbReference type="AlphaFoldDB" id="A0A7X5F5J7"/>
<dbReference type="PROSITE" id="PS00141">
    <property type="entry name" value="ASP_PROTEASE"/>
    <property type="match status" value="1"/>
</dbReference>
<dbReference type="InterPro" id="IPR034122">
    <property type="entry name" value="Retropepsin-like_bacterial"/>
</dbReference>
<dbReference type="Proteomes" id="UP000586722">
    <property type="component" value="Unassembled WGS sequence"/>
</dbReference>
<dbReference type="InterPro" id="IPR001969">
    <property type="entry name" value="Aspartic_peptidase_AS"/>
</dbReference>
<comment type="caution">
    <text evidence="1">The sequence shown here is derived from an EMBL/GenBank/DDBJ whole genome shotgun (WGS) entry which is preliminary data.</text>
</comment>
<dbReference type="CDD" id="cd05483">
    <property type="entry name" value="retropepsin_like_bacteria"/>
    <property type="match status" value="1"/>
</dbReference>
<dbReference type="Pfam" id="PF13975">
    <property type="entry name" value="gag-asp_proteas"/>
    <property type="match status" value="1"/>
</dbReference>
<dbReference type="RefSeq" id="WP_161708869.1">
    <property type="nucleotide sequence ID" value="NZ_JAABLQ010000001.1"/>
</dbReference>
<proteinExistence type="predicted"/>
<sequence length="165" mass="17373">MVRYLLLVLALVALVPFVPKWVETWVPGQTETAAPQAAVSTSARTLKIPADSSGHFVTPAEVNGKDVEMLVDTGATVVALPQSVARRAGLSLRKEDFTASVATANGTVAAAPVVLKDLRLGAIRLSEVEAIVLPDASLSKSLLGMSALRKLERFDISGDTLVLVQ</sequence>
<gene>
    <name evidence="1" type="ORF">GWI72_13105</name>
</gene>
<name>A0A7X5F5J7_9HYPH</name>